<feature type="non-terminal residue" evidence="3">
    <location>
        <position position="583"/>
    </location>
</feature>
<proteinExistence type="predicted"/>
<keyword evidence="1" id="KW-0677">Repeat</keyword>
<feature type="domain" description="Nephrocystin 3-like N-terminal" evidence="2">
    <location>
        <begin position="190"/>
        <end position="359"/>
    </location>
</feature>
<comment type="caution">
    <text evidence="3">The sequence shown here is derived from an EMBL/GenBank/DDBJ whole genome shotgun (WGS) entry which is preliminary data.</text>
</comment>
<evidence type="ECO:0000256" key="1">
    <source>
        <dbReference type="ARBA" id="ARBA00022737"/>
    </source>
</evidence>
<evidence type="ECO:0000313" key="3">
    <source>
        <dbReference type="EMBL" id="KAF8467477.1"/>
    </source>
</evidence>
<dbReference type="Pfam" id="PF24883">
    <property type="entry name" value="NPHP3_N"/>
    <property type="match status" value="1"/>
</dbReference>
<organism evidence="3 4">
    <name type="scientific">Russula ochroleuca</name>
    <dbReference type="NCBI Taxonomy" id="152965"/>
    <lineage>
        <taxon>Eukaryota</taxon>
        <taxon>Fungi</taxon>
        <taxon>Dikarya</taxon>
        <taxon>Basidiomycota</taxon>
        <taxon>Agaricomycotina</taxon>
        <taxon>Agaricomycetes</taxon>
        <taxon>Russulales</taxon>
        <taxon>Russulaceae</taxon>
        <taxon>Russula</taxon>
    </lineage>
</organism>
<dbReference type="AlphaFoldDB" id="A0A9P5JXE7"/>
<evidence type="ECO:0000313" key="4">
    <source>
        <dbReference type="Proteomes" id="UP000759537"/>
    </source>
</evidence>
<reference evidence="3" key="2">
    <citation type="journal article" date="2020" name="Nat. Commun.">
        <title>Large-scale genome sequencing of mycorrhizal fungi provides insights into the early evolution of symbiotic traits.</title>
        <authorList>
            <person name="Miyauchi S."/>
            <person name="Kiss E."/>
            <person name="Kuo A."/>
            <person name="Drula E."/>
            <person name="Kohler A."/>
            <person name="Sanchez-Garcia M."/>
            <person name="Morin E."/>
            <person name="Andreopoulos B."/>
            <person name="Barry K.W."/>
            <person name="Bonito G."/>
            <person name="Buee M."/>
            <person name="Carver A."/>
            <person name="Chen C."/>
            <person name="Cichocki N."/>
            <person name="Clum A."/>
            <person name="Culley D."/>
            <person name="Crous P.W."/>
            <person name="Fauchery L."/>
            <person name="Girlanda M."/>
            <person name="Hayes R.D."/>
            <person name="Keri Z."/>
            <person name="LaButti K."/>
            <person name="Lipzen A."/>
            <person name="Lombard V."/>
            <person name="Magnuson J."/>
            <person name="Maillard F."/>
            <person name="Murat C."/>
            <person name="Nolan M."/>
            <person name="Ohm R.A."/>
            <person name="Pangilinan J."/>
            <person name="Pereira M.F."/>
            <person name="Perotto S."/>
            <person name="Peter M."/>
            <person name="Pfister S."/>
            <person name="Riley R."/>
            <person name="Sitrit Y."/>
            <person name="Stielow J.B."/>
            <person name="Szollosi G."/>
            <person name="Zifcakova L."/>
            <person name="Stursova M."/>
            <person name="Spatafora J.W."/>
            <person name="Tedersoo L."/>
            <person name="Vaario L.M."/>
            <person name="Yamada A."/>
            <person name="Yan M."/>
            <person name="Wang P."/>
            <person name="Xu J."/>
            <person name="Bruns T."/>
            <person name="Baldrian P."/>
            <person name="Vilgalys R."/>
            <person name="Dunand C."/>
            <person name="Henrissat B."/>
            <person name="Grigoriev I.V."/>
            <person name="Hibbett D."/>
            <person name="Nagy L.G."/>
            <person name="Martin F.M."/>
        </authorList>
    </citation>
    <scope>NUCLEOTIDE SEQUENCE</scope>
    <source>
        <strain evidence="3">Prilba</strain>
    </source>
</reference>
<dbReference type="OrthoDB" id="7464126at2759"/>
<dbReference type="Proteomes" id="UP000759537">
    <property type="component" value="Unassembled WGS sequence"/>
</dbReference>
<dbReference type="PANTHER" id="PTHR10039:SF16">
    <property type="entry name" value="GPI INOSITOL-DEACYLASE"/>
    <property type="match status" value="1"/>
</dbReference>
<reference evidence="3" key="1">
    <citation type="submission" date="2019-10" db="EMBL/GenBank/DDBJ databases">
        <authorList>
            <consortium name="DOE Joint Genome Institute"/>
            <person name="Kuo A."/>
            <person name="Miyauchi S."/>
            <person name="Kiss E."/>
            <person name="Drula E."/>
            <person name="Kohler A."/>
            <person name="Sanchez-Garcia M."/>
            <person name="Andreopoulos B."/>
            <person name="Barry K.W."/>
            <person name="Bonito G."/>
            <person name="Buee M."/>
            <person name="Carver A."/>
            <person name="Chen C."/>
            <person name="Cichocki N."/>
            <person name="Clum A."/>
            <person name="Culley D."/>
            <person name="Crous P.W."/>
            <person name="Fauchery L."/>
            <person name="Girlanda M."/>
            <person name="Hayes R."/>
            <person name="Keri Z."/>
            <person name="LaButti K."/>
            <person name="Lipzen A."/>
            <person name="Lombard V."/>
            <person name="Magnuson J."/>
            <person name="Maillard F."/>
            <person name="Morin E."/>
            <person name="Murat C."/>
            <person name="Nolan M."/>
            <person name="Ohm R."/>
            <person name="Pangilinan J."/>
            <person name="Pereira M."/>
            <person name="Perotto S."/>
            <person name="Peter M."/>
            <person name="Riley R."/>
            <person name="Sitrit Y."/>
            <person name="Stielow B."/>
            <person name="Szollosi G."/>
            <person name="Zifcakova L."/>
            <person name="Stursova M."/>
            <person name="Spatafora J.W."/>
            <person name="Tedersoo L."/>
            <person name="Vaario L.-M."/>
            <person name="Yamada A."/>
            <person name="Yan M."/>
            <person name="Wang P."/>
            <person name="Xu J."/>
            <person name="Bruns T."/>
            <person name="Baldrian P."/>
            <person name="Vilgalys R."/>
            <person name="Henrissat B."/>
            <person name="Grigoriev I.V."/>
            <person name="Hibbett D."/>
            <person name="Nagy L.G."/>
            <person name="Martin F.M."/>
        </authorList>
    </citation>
    <scope>NUCLEOTIDE SEQUENCE</scope>
    <source>
        <strain evidence="3">Prilba</strain>
    </source>
</reference>
<keyword evidence="4" id="KW-1185">Reference proteome</keyword>
<gene>
    <name evidence="3" type="ORF">DFH94DRAFT_600255</name>
</gene>
<dbReference type="PANTHER" id="PTHR10039">
    <property type="entry name" value="AMELOGENIN"/>
    <property type="match status" value="1"/>
</dbReference>
<dbReference type="Gene3D" id="3.40.50.300">
    <property type="entry name" value="P-loop containing nucleotide triphosphate hydrolases"/>
    <property type="match status" value="1"/>
</dbReference>
<evidence type="ECO:0000259" key="2">
    <source>
        <dbReference type="Pfam" id="PF24883"/>
    </source>
</evidence>
<sequence length="583" mass="66132">AFKGVSADLDALVDLLESVEHFLKRLNIYTKVPPTPAMTEIVVKIMVELLSTLALVTKQIRQGRSKKFVKKLFGENEVDAILQRLDRLTQDEARTTAAQTLDVVYGLVQNMRVVIDGKRMFDLSTLATARHRAAVSGKPLVRFIDNNKLVLYLTRYCLAGDKLQEDVQNWLSPPDPWKNHNLARGSRHTGTAAWFVASSTLPEWKSSGPRSLLWIHGKQQALISSTIIDNIDTMTKSGLASLAFFYCDFREDEKKDLRGLLSSVLVQLCYQSDSYSQILSRFYSEHANGSKHPSDDELVLCLKDMLGVPGQATVYLIIDGLDECSNTSAMPSPREKVLNLLKDLMESRLPNLRICVTSRPEIDIQAGLEPLTFHSISLHDERGQMEDIENYIKSVINTDPNMRRWKTADKERVIEVLIEKSDGMFRWVYCQIVYLRLCLPGRIRHALDELPETLDETYERALRDINKANWEFAYRLFQCVAVAFRPLRVAELAEILSFDFKTGPIPKFHEDLHMEDPVEAVLSTTSSLLAIVDVEGSLIIQFSHYSVKEYLTSSRLAETNDIILRHYHISMTVAHTLAAQACL</sequence>
<protein>
    <recommendedName>
        <fullName evidence="2">Nephrocystin 3-like N-terminal domain-containing protein</fullName>
    </recommendedName>
</protein>
<dbReference type="InterPro" id="IPR056884">
    <property type="entry name" value="NPHP3-like_N"/>
</dbReference>
<dbReference type="InterPro" id="IPR027417">
    <property type="entry name" value="P-loop_NTPase"/>
</dbReference>
<feature type="non-terminal residue" evidence="3">
    <location>
        <position position="1"/>
    </location>
</feature>
<name>A0A9P5JXE7_9AGAM</name>
<accession>A0A9P5JXE7</accession>
<dbReference type="EMBL" id="WHVB01000036">
    <property type="protein sequence ID" value="KAF8467477.1"/>
    <property type="molecule type" value="Genomic_DNA"/>
</dbReference>